<sequence>MVGNLTLPWAVACFCLGSGEWDQAGDT</sequence>
<reference evidence="1" key="2">
    <citation type="submission" date="2004-02" db="EMBL/GenBank/DDBJ databases">
        <authorList>
            <consortium name="Genoscope"/>
            <consortium name="Whitehead Institute Centre for Genome Research"/>
        </authorList>
    </citation>
    <scope>NUCLEOTIDE SEQUENCE</scope>
</reference>
<dbReference type="EMBL" id="CAAE01014726">
    <property type="protein sequence ID" value="CAG03748.1"/>
    <property type="molecule type" value="Genomic_DNA"/>
</dbReference>
<comment type="caution">
    <text evidence="1">The sequence shown here is derived from an EMBL/GenBank/DDBJ whole genome shotgun (WGS) entry which is preliminary data.</text>
</comment>
<evidence type="ECO:0000313" key="1">
    <source>
        <dbReference type="EMBL" id="CAG03748.1"/>
    </source>
</evidence>
<name>Q4S6I4_TETNG</name>
<gene>
    <name evidence="1" type="ORF">GSTENG00023276001</name>
</gene>
<proteinExistence type="predicted"/>
<dbReference type="KEGG" id="tng:GSTEN00023276G001"/>
<dbReference type="AlphaFoldDB" id="Q4S6I4"/>
<accession>Q4S6I4</accession>
<organism evidence="1">
    <name type="scientific">Tetraodon nigroviridis</name>
    <name type="common">Spotted green pufferfish</name>
    <name type="synonym">Chelonodon nigroviridis</name>
    <dbReference type="NCBI Taxonomy" id="99883"/>
    <lineage>
        <taxon>Eukaryota</taxon>
        <taxon>Metazoa</taxon>
        <taxon>Chordata</taxon>
        <taxon>Craniata</taxon>
        <taxon>Vertebrata</taxon>
        <taxon>Euteleostomi</taxon>
        <taxon>Actinopterygii</taxon>
        <taxon>Neopterygii</taxon>
        <taxon>Teleostei</taxon>
        <taxon>Neoteleostei</taxon>
        <taxon>Acanthomorphata</taxon>
        <taxon>Eupercaria</taxon>
        <taxon>Tetraodontiformes</taxon>
        <taxon>Tetradontoidea</taxon>
        <taxon>Tetraodontidae</taxon>
        <taxon>Tetraodon</taxon>
    </lineage>
</organism>
<protein>
    <submittedName>
        <fullName evidence="1">(spotted green pufferfish) hypothetical protein</fullName>
    </submittedName>
</protein>
<reference evidence="1" key="1">
    <citation type="journal article" date="2004" name="Nature">
        <title>Genome duplication in the teleost fish Tetraodon nigroviridis reveals the early vertebrate proto-karyotype.</title>
        <authorList>
            <person name="Jaillon O."/>
            <person name="Aury J.-M."/>
            <person name="Brunet F."/>
            <person name="Petit J.-L."/>
            <person name="Stange-Thomann N."/>
            <person name="Mauceli E."/>
            <person name="Bouneau L."/>
            <person name="Fischer C."/>
            <person name="Ozouf-Costaz C."/>
            <person name="Bernot A."/>
            <person name="Nicaud S."/>
            <person name="Jaffe D."/>
            <person name="Fisher S."/>
            <person name="Lutfalla G."/>
            <person name="Dossat C."/>
            <person name="Segurens B."/>
            <person name="Dasilva C."/>
            <person name="Salanoubat M."/>
            <person name="Levy M."/>
            <person name="Boudet N."/>
            <person name="Castellano S."/>
            <person name="Anthouard V."/>
            <person name="Jubin C."/>
            <person name="Castelli V."/>
            <person name="Katinka M."/>
            <person name="Vacherie B."/>
            <person name="Biemont C."/>
            <person name="Skalli Z."/>
            <person name="Cattolico L."/>
            <person name="Poulain J."/>
            <person name="De Berardinis V."/>
            <person name="Cruaud C."/>
            <person name="Duprat S."/>
            <person name="Brottier P."/>
            <person name="Coutanceau J.-P."/>
            <person name="Gouzy J."/>
            <person name="Parra G."/>
            <person name="Lardier G."/>
            <person name="Chapple C."/>
            <person name="McKernan K.J."/>
            <person name="McEwan P."/>
            <person name="Bosak S."/>
            <person name="Kellis M."/>
            <person name="Volff J.-N."/>
            <person name="Guigo R."/>
            <person name="Zody M.C."/>
            <person name="Mesirov J."/>
            <person name="Lindblad-Toh K."/>
            <person name="Birren B."/>
            <person name="Nusbaum C."/>
            <person name="Kahn D."/>
            <person name="Robinson-Rechavi M."/>
            <person name="Laudet V."/>
            <person name="Schachter V."/>
            <person name="Quetier F."/>
            <person name="Saurin W."/>
            <person name="Scarpelli C."/>
            <person name="Wincker P."/>
            <person name="Lander E.S."/>
            <person name="Weissenbach J."/>
            <person name="Roest Crollius H."/>
        </authorList>
    </citation>
    <scope>NUCLEOTIDE SEQUENCE [LARGE SCALE GENOMIC DNA]</scope>
</reference>